<keyword evidence="1" id="KW-1133">Transmembrane helix</keyword>
<accession>A0ABS9UFA2</accession>
<keyword evidence="3" id="KW-1185">Reference proteome</keyword>
<dbReference type="InterPro" id="IPR021683">
    <property type="entry name" value="DUF3267"/>
</dbReference>
<name>A0ABS9UFA2_9BACL</name>
<comment type="caution">
    <text evidence="2">The sequence shown here is derived from an EMBL/GenBank/DDBJ whole genome shotgun (WGS) entry which is preliminary data.</text>
</comment>
<evidence type="ECO:0000256" key="1">
    <source>
        <dbReference type="SAM" id="Phobius"/>
    </source>
</evidence>
<organism evidence="2 3">
    <name type="scientific">Solibacillus palustris</name>
    <dbReference type="NCBI Taxonomy" id="2908203"/>
    <lineage>
        <taxon>Bacteria</taxon>
        <taxon>Bacillati</taxon>
        <taxon>Bacillota</taxon>
        <taxon>Bacilli</taxon>
        <taxon>Bacillales</taxon>
        <taxon>Caryophanaceae</taxon>
        <taxon>Solibacillus</taxon>
    </lineage>
</organism>
<dbReference type="Proteomes" id="UP001316087">
    <property type="component" value="Unassembled WGS sequence"/>
</dbReference>
<evidence type="ECO:0000313" key="3">
    <source>
        <dbReference type="Proteomes" id="UP001316087"/>
    </source>
</evidence>
<feature type="transmembrane region" description="Helical" evidence="1">
    <location>
        <begin position="49"/>
        <end position="67"/>
    </location>
</feature>
<proteinExistence type="predicted"/>
<feature type="transmembrane region" description="Helical" evidence="1">
    <location>
        <begin position="18"/>
        <end position="37"/>
    </location>
</feature>
<dbReference type="EMBL" id="JAKZFC010000005">
    <property type="protein sequence ID" value="MCH7322815.1"/>
    <property type="molecule type" value="Genomic_DNA"/>
</dbReference>
<dbReference type="Pfam" id="PF11667">
    <property type="entry name" value="DUF3267"/>
    <property type="match status" value="1"/>
</dbReference>
<keyword evidence="1" id="KW-0472">Membrane</keyword>
<feature type="transmembrane region" description="Helical" evidence="1">
    <location>
        <begin position="105"/>
        <end position="128"/>
    </location>
</feature>
<dbReference type="RefSeq" id="WP_241369897.1">
    <property type="nucleotide sequence ID" value="NZ_JAKZFC010000005.1"/>
</dbReference>
<protein>
    <submittedName>
        <fullName evidence="2">DUF3267 domain-containing protein</fullName>
    </submittedName>
</protein>
<reference evidence="2 3" key="1">
    <citation type="submission" date="2022-03" db="EMBL/GenBank/DDBJ databases">
        <authorList>
            <person name="Jo J.-H."/>
            <person name="Im W.-T."/>
        </authorList>
    </citation>
    <scope>NUCLEOTIDE SEQUENCE [LARGE SCALE GENOMIC DNA]</scope>
    <source>
        <strain evidence="2 3">MA9</strain>
    </source>
</reference>
<feature type="transmembrane region" description="Helical" evidence="1">
    <location>
        <begin position="134"/>
        <end position="153"/>
    </location>
</feature>
<keyword evidence="1" id="KW-0812">Transmembrane</keyword>
<gene>
    <name evidence="2" type="ORF">LZ480_13110</name>
</gene>
<evidence type="ECO:0000313" key="2">
    <source>
        <dbReference type="EMBL" id="MCH7322815.1"/>
    </source>
</evidence>
<sequence>MHCWKTINIEREYGTTRLYLLAIILFVLVFCFSYIAFSFNFTGRHMDRYLWLVFLIVTVIYPLHKYLHYIALFHHKKSLVFRFKIQYHFVPIFYMRLQHGIPKRSYIFALITPFAVLNTAFIVGGFLLPEFAHYFSVLLAYHSSICLMDFLYIKNLKSAPNNAIIEETPRGYEILVPLDL</sequence>